<dbReference type="RefSeq" id="WP_248434716.1">
    <property type="nucleotide sequence ID" value="NZ_CP096205.1"/>
</dbReference>
<gene>
    <name evidence="1" type="ORF">M0M57_01465</name>
</gene>
<evidence type="ECO:0000313" key="2">
    <source>
        <dbReference type="Proteomes" id="UP000830583"/>
    </source>
</evidence>
<accession>A0ABY4KFP4</accession>
<sequence>MELLGTYSTARINTNSYNLTFSFPDNCNAIVSHKDGVYSVAINLNKGQTQPSSNYITDNIICNQYNGCIEIQFVQQNFNPIGGDWGDGNSTKPKVKIFVNG</sequence>
<organism evidence="1 2">
    <name type="scientific">Flavobacterium azooxidireducens</name>
    <dbReference type="NCBI Taxonomy" id="1871076"/>
    <lineage>
        <taxon>Bacteria</taxon>
        <taxon>Pseudomonadati</taxon>
        <taxon>Bacteroidota</taxon>
        <taxon>Flavobacteriia</taxon>
        <taxon>Flavobacteriales</taxon>
        <taxon>Flavobacteriaceae</taxon>
        <taxon>Flavobacterium</taxon>
    </lineage>
</organism>
<evidence type="ECO:0000313" key="1">
    <source>
        <dbReference type="EMBL" id="UPQ79519.1"/>
    </source>
</evidence>
<dbReference type="EMBL" id="CP096205">
    <property type="protein sequence ID" value="UPQ79519.1"/>
    <property type="molecule type" value="Genomic_DNA"/>
</dbReference>
<name>A0ABY4KFP4_9FLAO</name>
<dbReference type="Proteomes" id="UP000830583">
    <property type="component" value="Chromosome"/>
</dbReference>
<proteinExistence type="predicted"/>
<protein>
    <submittedName>
        <fullName evidence="1">Uncharacterized protein</fullName>
    </submittedName>
</protein>
<reference evidence="1" key="1">
    <citation type="submission" date="2022-04" db="EMBL/GenBank/DDBJ databases">
        <title>Consumption of N2O by Flavobacterium azooxidireducens sp. nov. isolated from Decomposing Leaf Litter of Phragmites australis (Cav.).</title>
        <authorList>
            <person name="Behrendt U."/>
            <person name="Spanner T."/>
            <person name="Augustin J."/>
            <person name="Horn M.A."/>
            <person name="Kolb S."/>
            <person name="Ulrich A."/>
        </authorList>
    </citation>
    <scope>NUCLEOTIDE SEQUENCE</scope>
    <source>
        <strain evidence="1">IGB 4-14</strain>
    </source>
</reference>
<keyword evidence="2" id="KW-1185">Reference proteome</keyword>